<gene>
    <name evidence="1" type="primary">gb29256</name>
    <name evidence="1" type="ORF">PR202_gb29256</name>
</gene>
<reference evidence="1" key="2">
    <citation type="submission" date="2021-12" db="EMBL/GenBank/DDBJ databases">
        <title>Resequencing data analysis of finger millet.</title>
        <authorList>
            <person name="Hatakeyama M."/>
            <person name="Aluri S."/>
            <person name="Balachadran M.T."/>
            <person name="Sivarajan S.R."/>
            <person name="Poveda L."/>
            <person name="Shimizu-Inatsugi R."/>
            <person name="Schlapbach R."/>
            <person name="Sreeman S.M."/>
            <person name="Shimizu K.K."/>
        </authorList>
    </citation>
    <scope>NUCLEOTIDE SEQUENCE</scope>
</reference>
<reference evidence="1" key="1">
    <citation type="journal article" date="2018" name="DNA Res.">
        <title>Multiple hybrid de novo genome assembly of finger millet, an orphan allotetraploid crop.</title>
        <authorList>
            <person name="Hatakeyama M."/>
            <person name="Aluri S."/>
            <person name="Balachadran M.T."/>
            <person name="Sivarajan S.R."/>
            <person name="Patrignani A."/>
            <person name="Gruter S."/>
            <person name="Poveda L."/>
            <person name="Shimizu-Inatsugi R."/>
            <person name="Baeten J."/>
            <person name="Francoijs K.J."/>
            <person name="Nataraja K.N."/>
            <person name="Reddy Y.A.N."/>
            <person name="Phadnis S."/>
            <person name="Ravikumar R.L."/>
            <person name="Schlapbach R."/>
            <person name="Sreeman S.M."/>
            <person name="Shimizu K.K."/>
        </authorList>
    </citation>
    <scope>NUCLEOTIDE SEQUENCE</scope>
</reference>
<dbReference type="Proteomes" id="UP001054889">
    <property type="component" value="Unassembled WGS sequence"/>
</dbReference>
<evidence type="ECO:0000313" key="2">
    <source>
        <dbReference type="Proteomes" id="UP001054889"/>
    </source>
</evidence>
<proteinExistence type="predicted"/>
<protein>
    <submittedName>
        <fullName evidence="1">Uncharacterized protein</fullName>
    </submittedName>
</protein>
<evidence type="ECO:0000313" key="1">
    <source>
        <dbReference type="EMBL" id="GJN40088.1"/>
    </source>
</evidence>
<keyword evidence="2" id="KW-1185">Reference proteome</keyword>
<dbReference type="PANTHER" id="PTHR33646">
    <property type="entry name" value="GB|AAF00631.1"/>
    <property type="match status" value="1"/>
</dbReference>
<dbReference type="PANTHER" id="PTHR33646:SF2">
    <property type="entry name" value="F20H23.8 PROTEIN"/>
    <property type="match status" value="1"/>
</dbReference>
<dbReference type="EMBL" id="BQKI01000103">
    <property type="protein sequence ID" value="GJN40088.1"/>
    <property type="molecule type" value="Genomic_DNA"/>
</dbReference>
<name>A0AAV5FZ77_ELECO</name>
<accession>A0AAV5FZ77</accession>
<sequence>MILRRLMMKSLMNRKKNVIKKDEGGARPDCMVFSVGKLKVNGIRVLCSFSIVAATVCRFLISGKVQHHHRQQGFTRLCSRPRGRTRPMSSVMGGGASTRANISFGGFYDGF</sequence>
<dbReference type="AlphaFoldDB" id="A0AAV5FZ77"/>
<organism evidence="1 2">
    <name type="scientific">Eleusine coracana subsp. coracana</name>
    <dbReference type="NCBI Taxonomy" id="191504"/>
    <lineage>
        <taxon>Eukaryota</taxon>
        <taxon>Viridiplantae</taxon>
        <taxon>Streptophyta</taxon>
        <taxon>Embryophyta</taxon>
        <taxon>Tracheophyta</taxon>
        <taxon>Spermatophyta</taxon>
        <taxon>Magnoliopsida</taxon>
        <taxon>Liliopsida</taxon>
        <taxon>Poales</taxon>
        <taxon>Poaceae</taxon>
        <taxon>PACMAD clade</taxon>
        <taxon>Chloridoideae</taxon>
        <taxon>Cynodonteae</taxon>
        <taxon>Eleusininae</taxon>
        <taxon>Eleusine</taxon>
    </lineage>
</organism>
<comment type="caution">
    <text evidence="1">The sequence shown here is derived from an EMBL/GenBank/DDBJ whole genome shotgun (WGS) entry which is preliminary data.</text>
</comment>
<dbReference type="InterPro" id="IPR045883">
    <property type="entry name" value="At4g13530-like"/>
</dbReference>